<evidence type="ECO:0000313" key="2">
    <source>
        <dbReference type="Proteomes" id="UP000266720"/>
    </source>
</evidence>
<dbReference type="EMBL" id="CP007493">
    <property type="protein sequence ID" value="AJB41107.1"/>
    <property type="molecule type" value="Genomic_DNA"/>
</dbReference>
<sequence length="509" mass="56037">MERGNWVRLAVVLFLALLCVAVASVAYISVSTVREEISRGLVVYYRPSLPFTSPYMFVGFVNESGRGLDVCVNVYGLMPNGSVGFLGYTCGRGGVSLDYGSVKSYASLWRRALAARGNNPDNVEPGLILLGTALDSEAAYPFIKGIPVDTGLVQRGYTVTTEIKLNTRNMPKISKTQIQQIVTQAKQNTASEQGSTVATQQWPPGGITDYCWSFSDGSRGCFEWRLDKVIYSSTNRGIPLAMAYVTGNLAKLGSVFLKEKVVAQTSIGLYVNFAAGAELEVKSGATISHVFSSDVYTFTLGGNNVYLDYSNLIYPEQFSNLPFITAIGFWGNYSISRYKEYYCIYYLFFAQCYPTGNNATMALAVPVLSNNKMLSWSYTDTYPYDGFGLDPVFNVVANSWTPTGYRTSTSYLDFDSYDIVRETGGIDLLSASIPLLVQAPVSTSISASVGLSTQTSSFTMTDVLLQLKYQYTDGSTTLNGYYYKTPVKYEWNNNYYYIPASYVRATVGP</sequence>
<proteinExistence type="predicted"/>
<dbReference type="AlphaFoldDB" id="A0A3G1A708"/>
<name>A0A3G1A708_9CREN</name>
<protein>
    <submittedName>
        <fullName evidence="1">Uncharacterized protein</fullName>
    </submittedName>
</protein>
<accession>A0A3G1A708</accession>
<dbReference type="GeneID" id="16573612"/>
<dbReference type="GeneID" id="25405497"/>
<dbReference type="Proteomes" id="UP000266720">
    <property type="component" value="Chromosome"/>
</dbReference>
<gene>
    <name evidence="1" type="ORF">TCARB_0029</name>
</gene>
<dbReference type="RefSeq" id="WP_020962621.1">
    <property type="nucleotide sequence ID" value="NZ_CP007493.1"/>
</dbReference>
<dbReference type="KEGG" id="tcb:TCARB_0029"/>
<evidence type="ECO:0000313" key="1">
    <source>
        <dbReference type="EMBL" id="AJB41107.1"/>
    </source>
</evidence>
<organism evidence="1 2">
    <name type="scientific">Thermofilum adornatum 1505</name>
    <dbReference type="NCBI Taxonomy" id="697581"/>
    <lineage>
        <taxon>Archaea</taxon>
        <taxon>Thermoproteota</taxon>
        <taxon>Thermoprotei</taxon>
        <taxon>Thermofilales</taxon>
        <taxon>Thermofilaceae</taxon>
        <taxon>Thermofilum</taxon>
    </lineage>
</organism>
<reference evidence="2" key="1">
    <citation type="book" date="2010" name="EXTREMOPHILES" publisher="0:0-0">
        <title>Complete genome sequences of ten hyperthermophilic archaea reveal their metabolic capabilities and possible ecological roles.</title>
        <editorList>
            <person name="?"/>
        </editorList>
        <authorList>
            <person name="Ravin N.V."/>
            <person name="Mardanov A.V."/>
            <person name="Bonch-Osmolovskaya E.A."/>
            <person name="Skryabin K.G."/>
        </authorList>
    </citation>
    <scope>NUCLEOTIDE SEQUENCE [LARGE SCALE GENOMIC DNA]</scope>
    <source>
        <strain evidence="2">1505</strain>
    </source>
</reference>